<evidence type="ECO:0000256" key="4">
    <source>
        <dbReference type="ARBA" id="ARBA00022679"/>
    </source>
</evidence>
<dbReference type="EMBL" id="CP001854">
    <property type="protein sequence ID" value="ADB52156.1"/>
    <property type="molecule type" value="Genomic_DNA"/>
</dbReference>
<keyword evidence="4 6" id="KW-0808">Transferase</keyword>
<dbReference type="InterPro" id="IPR050106">
    <property type="entry name" value="HistidinolP_aminotransfase"/>
</dbReference>
<keyword evidence="5 6" id="KW-0663">Pyridoxal phosphate</keyword>
<keyword evidence="6" id="KW-0368">Histidine biosynthesis</keyword>
<dbReference type="OrthoDB" id="9809616at2"/>
<dbReference type="HAMAP" id="MF_01023">
    <property type="entry name" value="HisC_aminotrans_2"/>
    <property type="match status" value="1"/>
</dbReference>
<dbReference type="GO" id="GO:0030170">
    <property type="term" value="F:pyridoxal phosphate binding"/>
    <property type="evidence" value="ECO:0007669"/>
    <property type="project" value="InterPro"/>
</dbReference>
<evidence type="ECO:0000259" key="7">
    <source>
        <dbReference type="Pfam" id="PF00155"/>
    </source>
</evidence>
<keyword evidence="9" id="KW-1185">Reference proteome</keyword>
<evidence type="ECO:0000256" key="5">
    <source>
        <dbReference type="ARBA" id="ARBA00022898"/>
    </source>
</evidence>
<dbReference type="Pfam" id="PF00155">
    <property type="entry name" value="Aminotran_1_2"/>
    <property type="match status" value="1"/>
</dbReference>
<organism evidence="8 9">
    <name type="scientific">Conexibacter woesei (strain DSM 14684 / CCUG 47730 / CIP 108061 / JCM 11494 / NBRC 100937 / ID131577)</name>
    <dbReference type="NCBI Taxonomy" id="469383"/>
    <lineage>
        <taxon>Bacteria</taxon>
        <taxon>Bacillati</taxon>
        <taxon>Actinomycetota</taxon>
        <taxon>Thermoleophilia</taxon>
        <taxon>Solirubrobacterales</taxon>
        <taxon>Conexibacteraceae</taxon>
        <taxon>Conexibacter</taxon>
    </lineage>
</organism>
<keyword evidence="6" id="KW-0028">Amino-acid biosynthesis</keyword>
<dbReference type="GO" id="GO:0000105">
    <property type="term" value="P:L-histidine biosynthetic process"/>
    <property type="evidence" value="ECO:0007669"/>
    <property type="project" value="UniProtKB-UniRule"/>
</dbReference>
<dbReference type="NCBIfam" id="TIGR01141">
    <property type="entry name" value="hisC"/>
    <property type="match status" value="1"/>
</dbReference>
<dbReference type="HOGENOM" id="CLU_017584_3_3_11"/>
<dbReference type="PANTHER" id="PTHR43643:SF3">
    <property type="entry name" value="HISTIDINOL-PHOSPHATE AMINOTRANSFERASE"/>
    <property type="match status" value="1"/>
</dbReference>
<dbReference type="PANTHER" id="PTHR43643">
    <property type="entry name" value="HISTIDINOL-PHOSPHATE AMINOTRANSFERASE 2"/>
    <property type="match status" value="1"/>
</dbReference>
<keyword evidence="3 6" id="KW-0032">Aminotransferase</keyword>
<dbReference type="RefSeq" id="WP_012935207.1">
    <property type="nucleotide sequence ID" value="NC_013739.1"/>
</dbReference>
<comment type="cofactor">
    <cofactor evidence="1 6">
        <name>pyridoxal 5'-phosphate</name>
        <dbReference type="ChEBI" id="CHEBI:597326"/>
    </cofactor>
</comment>
<dbReference type="InterPro" id="IPR015421">
    <property type="entry name" value="PyrdxlP-dep_Trfase_major"/>
</dbReference>
<dbReference type="Gene3D" id="3.40.640.10">
    <property type="entry name" value="Type I PLP-dependent aspartate aminotransferase-like (Major domain)"/>
    <property type="match status" value="1"/>
</dbReference>
<gene>
    <name evidence="6" type="primary">hisC</name>
    <name evidence="8" type="ordered locus">Cwoe_3739</name>
</gene>
<dbReference type="eggNOG" id="COG0079">
    <property type="taxonomic scope" value="Bacteria"/>
</dbReference>
<comment type="pathway">
    <text evidence="6">Amino-acid biosynthesis; L-histidine biosynthesis; L-histidine from 5-phospho-alpha-D-ribose 1-diphosphate: step 7/9.</text>
</comment>
<evidence type="ECO:0000256" key="2">
    <source>
        <dbReference type="ARBA" id="ARBA00011738"/>
    </source>
</evidence>
<dbReference type="UniPathway" id="UPA00031">
    <property type="reaction ID" value="UER00012"/>
</dbReference>
<evidence type="ECO:0000256" key="3">
    <source>
        <dbReference type="ARBA" id="ARBA00022576"/>
    </source>
</evidence>
<dbReference type="InterPro" id="IPR015422">
    <property type="entry name" value="PyrdxlP-dep_Trfase_small"/>
</dbReference>
<dbReference type="KEGG" id="cwo:Cwoe_3739"/>
<proteinExistence type="inferred from homology"/>
<evidence type="ECO:0000256" key="6">
    <source>
        <dbReference type="HAMAP-Rule" id="MF_01023"/>
    </source>
</evidence>
<name>D3F1J3_CONWI</name>
<dbReference type="InterPro" id="IPR015424">
    <property type="entry name" value="PyrdxlP-dep_Trfase"/>
</dbReference>
<dbReference type="CDD" id="cd00609">
    <property type="entry name" value="AAT_like"/>
    <property type="match status" value="1"/>
</dbReference>
<protein>
    <recommendedName>
        <fullName evidence="6">Histidinol-phosphate aminotransferase</fullName>
        <ecNumber evidence="6">2.6.1.9</ecNumber>
    </recommendedName>
    <alternativeName>
        <fullName evidence="6">Imidazole acetol-phosphate transaminase</fullName>
    </alternativeName>
</protein>
<dbReference type="Proteomes" id="UP000008229">
    <property type="component" value="Chromosome"/>
</dbReference>
<comment type="subunit">
    <text evidence="2 6">Homodimer.</text>
</comment>
<feature type="domain" description="Aminotransferase class I/classII large" evidence="7">
    <location>
        <begin position="30"/>
        <end position="354"/>
    </location>
</feature>
<dbReference type="InterPro" id="IPR004839">
    <property type="entry name" value="Aminotransferase_I/II_large"/>
</dbReference>
<evidence type="ECO:0000256" key="1">
    <source>
        <dbReference type="ARBA" id="ARBA00001933"/>
    </source>
</evidence>
<dbReference type="GO" id="GO:0004400">
    <property type="term" value="F:histidinol-phosphate transaminase activity"/>
    <property type="evidence" value="ECO:0007669"/>
    <property type="project" value="UniProtKB-UniRule"/>
</dbReference>
<dbReference type="SUPFAM" id="SSF53383">
    <property type="entry name" value="PLP-dependent transferases"/>
    <property type="match status" value="1"/>
</dbReference>
<dbReference type="AlphaFoldDB" id="D3F1J3"/>
<dbReference type="InterPro" id="IPR005861">
    <property type="entry name" value="HisP_aminotrans"/>
</dbReference>
<feature type="modified residue" description="N6-(pyridoxal phosphate)lysine" evidence="6">
    <location>
        <position position="219"/>
    </location>
</feature>
<evidence type="ECO:0000313" key="9">
    <source>
        <dbReference type="Proteomes" id="UP000008229"/>
    </source>
</evidence>
<reference evidence="8 9" key="1">
    <citation type="journal article" date="2010" name="Stand. Genomic Sci.">
        <title>Complete genome sequence of Conexibacter woesei type strain (ID131577).</title>
        <authorList>
            <person name="Pukall R."/>
            <person name="Lapidus A."/>
            <person name="Glavina Del Rio T."/>
            <person name="Copeland A."/>
            <person name="Tice H."/>
            <person name="Cheng J.-F."/>
            <person name="Lucas S."/>
            <person name="Chen F."/>
            <person name="Nolan M."/>
            <person name="Bruce D."/>
            <person name="Goodwin L."/>
            <person name="Pitluck S."/>
            <person name="Mavromatis K."/>
            <person name="Ivanova N."/>
            <person name="Ovchinnikova G."/>
            <person name="Pati A."/>
            <person name="Chen A."/>
            <person name="Palaniappan K."/>
            <person name="Land M."/>
            <person name="Hauser L."/>
            <person name="Chang Y.-J."/>
            <person name="Jeffries C.D."/>
            <person name="Chain P."/>
            <person name="Meincke L."/>
            <person name="Sims D."/>
            <person name="Brettin T."/>
            <person name="Detter J.C."/>
            <person name="Rohde M."/>
            <person name="Goeker M."/>
            <person name="Bristow J."/>
            <person name="Eisen J.A."/>
            <person name="Markowitz V."/>
            <person name="Kyrpides N.C."/>
            <person name="Klenk H.-P."/>
            <person name="Hugenholtz P."/>
        </authorList>
    </citation>
    <scope>NUCLEOTIDE SEQUENCE [LARGE SCALE GENOMIC DNA]</scope>
    <source>
        <strain evidence="9">DSM 14684 / CIP 108061 / JCM 11494 / NBRC 100937 / ID131577</strain>
    </source>
</reference>
<evidence type="ECO:0000313" key="8">
    <source>
        <dbReference type="EMBL" id="ADB52156.1"/>
    </source>
</evidence>
<dbReference type="EC" id="2.6.1.9" evidence="6"/>
<dbReference type="Gene3D" id="3.90.1150.10">
    <property type="entry name" value="Aspartate Aminotransferase, domain 1"/>
    <property type="match status" value="1"/>
</dbReference>
<reference evidence="9" key="2">
    <citation type="submission" date="2010-01" db="EMBL/GenBank/DDBJ databases">
        <title>The complete genome of Conexibacter woesei DSM 14684.</title>
        <authorList>
            <consortium name="US DOE Joint Genome Institute (JGI-PGF)"/>
            <person name="Lucas S."/>
            <person name="Copeland A."/>
            <person name="Lapidus A."/>
            <person name="Glavina del Rio T."/>
            <person name="Dalin E."/>
            <person name="Tice H."/>
            <person name="Bruce D."/>
            <person name="Goodwin L."/>
            <person name="Pitluck S."/>
            <person name="Kyrpides N."/>
            <person name="Mavromatis K."/>
            <person name="Ivanova N."/>
            <person name="Mikhailova N."/>
            <person name="Chertkov O."/>
            <person name="Brettin T."/>
            <person name="Detter J.C."/>
            <person name="Han C."/>
            <person name="Larimer F."/>
            <person name="Land M."/>
            <person name="Hauser L."/>
            <person name="Markowitz V."/>
            <person name="Cheng J.-F."/>
            <person name="Hugenholtz P."/>
            <person name="Woyke T."/>
            <person name="Wu D."/>
            <person name="Pukall R."/>
            <person name="Steenblock K."/>
            <person name="Schneider S."/>
            <person name="Klenk H.-P."/>
            <person name="Eisen J.A."/>
        </authorList>
    </citation>
    <scope>NUCLEOTIDE SEQUENCE [LARGE SCALE GENOMIC DNA]</scope>
    <source>
        <strain evidence="9">DSM 14684 / CIP 108061 / JCM 11494 / NBRC 100937 / ID131577</strain>
    </source>
</reference>
<comment type="catalytic activity">
    <reaction evidence="6">
        <text>L-histidinol phosphate + 2-oxoglutarate = 3-(imidazol-4-yl)-2-oxopropyl phosphate + L-glutamate</text>
        <dbReference type="Rhea" id="RHEA:23744"/>
        <dbReference type="ChEBI" id="CHEBI:16810"/>
        <dbReference type="ChEBI" id="CHEBI:29985"/>
        <dbReference type="ChEBI" id="CHEBI:57766"/>
        <dbReference type="ChEBI" id="CHEBI:57980"/>
        <dbReference type="EC" id="2.6.1.9"/>
    </reaction>
</comment>
<sequence length="362" mass="39220">MAIEFTEKIRRIPVYPTAGGYSLGDEFAMLASNEAPFGPMPGVVEAATGAIQNANRYPDPSNLSLRRALAARFDFMPERIAIGAGSCDILLSAAEALLEPGAEVVYSWPSFSVYPQMAAATGARAVVVPLDEEDRYDLDAMLAEITAATRLVLLCNPNNPTGTALPLDAIEAFVAAVPRHVCVIVDQAYGEFSVLDDPDASVSLARRYPNVVLLRTFSKVYGLAGMRVGYALCGDERFRVAVEQVRQPFFCNAVGQAAAEAALLRQDVVTQRVEETVANRLEMEEGLREMGLKVAESQANFIWHSLGDGDEQEILDGLRERKVLIRSGGALGRAGWARTTIGTAAENRRFLAALRELVQQPV</sequence>
<dbReference type="STRING" id="469383.Cwoe_3739"/>
<comment type="similarity">
    <text evidence="6">Belongs to the class-II pyridoxal-phosphate-dependent aminotransferase family. Histidinol-phosphate aminotransferase subfamily.</text>
</comment>
<accession>D3F1J3</accession>